<dbReference type="Proteomes" id="UP000766486">
    <property type="component" value="Unassembled WGS sequence"/>
</dbReference>
<accession>A0ABY6U2V6</accession>
<sequence>MLARFSPNVRLLVLEFAILRGNRVSIESFVCSTAALDNPTSLMKRLTSKERSLGVSSTQIRSRWGEHSVYAVAELALVSDPPIDCIVRLLMDLNQQGSMDLH</sequence>
<organism evidence="1 2">
    <name type="scientific">Bionectria ochroleuca</name>
    <name type="common">Gliocladium roseum</name>
    <dbReference type="NCBI Taxonomy" id="29856"/>
    <lineage>
        <taxon>Eukaryota</taxon>
        <taxon>Fungi</taxon>
        <taxon>Dikarya</taxon>
        <taxon>Ascomycota</taxon>
        <taxon>Pezizomycotina</taxon>
        <taxon>Sordariomycetes</taxon>
        <taxon>Hypocreomycetidae</taxon>
        <taxon>Hypocreales</taxon>
        <taxon>Bionectriaceae</taxon>
        <taxon>Clonostachys</taxon>
    </lineage>
</organism>
<dbReference type="EMBL" id="CABFNS010000732">
    <property type="protein sequence ID" value="VUC25301.1"/>
    <property type="molecule type" value="Genomic_DNA"/>
</dbReference>
<comment type="caution">
    <text evidence="1">The sequence shown here is derived from an EMBL/GenBank/DDBJ whole genome shotgun (WGS) entry which is preliminary data.</text>
</comment>
<evidence type="ECO:0000313" key="1">
    <source>
        <dbReference type="EMBL" id="VUC25301.1"/>
    </source>
</evidence>
<name>A0ABY6U2V6_BIOOC</name>
<gene>
    <name evidence="1" type="ORF">CLO192961_LOCUS160812</name>
</gene>
<proteinExistence type="predicted"/>
<evidence type="ECO:0000313" key="2">
    <source>
        <dbReference type="Proteomes" id="UP000766486"/>
    </source>
</evidence>
<keyword evidence="2" id="KW-1185">Reference proteome</keyword>
<reference evidence="1 2" key="1">
    <citation type="submission" date="2019-06" db="EMBL/GenBank/DDBJ databases">
        <authorList>
            <person name="Broberg M."/>
        </authorList>
    </citation>
    <scope>NUCLEOTIDE SEQUENCE [LARGE SCALE GENOMIC DNA]</scope>
</reference>
<protein>
    <submittedName>
        <fullName evidence="1">Uncharacterized protein</fullName>
    </submittedName>
</protein>